<accession>A0A4Q2DKE0</accession>
<organism evidence="2 3">
    <name type="scientific">Candolleomyces aberdarensis</name>
    <dbReference type="NCBI Taxonomy" id="2316362"/>
    <lineage>
        <taxon>Eukaryota</taxon>
        <taxon>Fungi</taxon>
        <taxon>Dikarya</taxon>
        <taxon>Basidiomycota</taxon>
        <taxon>Agaricomycotina</taxon>
        <taxon>Agaricomycetes</taxon>
        <taxon>Agaricomycetidae</taxon>
        <taxon>Agaricales</taxon>
        <taxon>Agaricineae</taxon>
        <taxon>Psathyrellaceae</taxon>
        <taxon>Candolleomyces</taxon>
    </lineage>
</organism>
<dbReference type="STRING" id="2316362.A0A4Q2DKE0"/>
<comment type="caution">
    <text evidence="2">The sequence shown here is derived from an EMBL/GenBank/DDBJ whole genome shotgun (WGS) entry which is preliminary data.</text>
</comment>
<dbReference type="Proteomes" id="UP000290288">
    <property type="component" value="Unassembled WGS sequence"/>
</dbReference>
<protein>
    <recommendedName>
        <fullName evidence="1">T6SS Phospholipase effector Tle1-like catalytic domain-containing protein</fullName>
    </recommendedName>
</protein>
<evidence type="ECO:0000313" key="2">
    <source>
        <dbReference type="EMBL" id="RXW20413.1"/>
    </source>
</evidence>
<dbReference type="PANTHER" id="PTHR33840">
    <property type="match status" value="1"/>
</dbReference>
<proteinExistence type="predicted"/>
<sequence>MATDMNGPICTCRPEGRNLVVCIDGTSNQFGENNTNVIELYNLIVKGKQQRTYYNSGVGTFANSSWLSWTSWSQAIDNKLDQAVAKNFDHIILGAYRWLSEVYKGPKDKIYLFGFSRGAYQVRCLAGMIKKVGLLHRGNEEQIPFAYELYSKDIKDSLNRPFADQFRKTFCRTVEMIHFVGVWDTVSSVGVVRDNTSTLPLTNENDHICFFRHALALDEERVKFLPEYVRKTRSAPEATVSENGRPPRVKEVWFPGRHSDVGGGNCHNESLSIGGIALHWMAYEALCCGLDLEPPTLNLDRYEDFFDKIPPSVTWKWWALEYVPFTRSNYGSDGGDTKRWPPNRSNGRIPVPGQKVFFTVLQKTADGEMRPYTSRADFSKLSKRFKNWEDVVNQAFEVGDSLKLLDEWKDVIEPDPLLSFNTTGVTQKEWNEQLTPLERRKLIYEIKACFSSRIAQWGLCDPWNVNEGFSNAALETCKVYFKAILDCHAESVATADKPLKFGPQARLVSSYWNLHLEDLKRPRAIKNFPESDFDWLRRVINDETLSKETRVLGARILSCTFAIDLGRALMYLVRSPGFLTDLGDMHNHEQGWIRDRALDLVLRLFGRVPDVSLIQETRTERQWVDNRNSLKAWAVAIAQDFLGKDNDEKPDSSYIVAKKIMSKFLMDGESLLGPRQREIFADLRQEHNQDAGDFDVGADIEEVPATLSDIMSLGDVADAVMDAIYEQPVSRLRPGWRQRTAQFHENWGNIDDLATAFVQWKSSSSSTSPDPPITTPRQPLPTDVKFDMEVIDMFTRETTLHVTLPDDETIVPHLIVRGYLPTTPINPLVAISLRTLQFYKVLRQRKPSFSIEAFTKVLCDLYEHPYRRRWSRVFSNAFEVYLSITRAIDKRVNATLNRCSENWRVLNACPACMYELEGEPSLRYRLQISMDGNDSQKRMKDKGTAGDTRELDDSDYIIPTLEVD</sequence>
<name>A0A4Q2DKE0_9AGAR</name>
<gene>
    <name evidence="2" type="ORF">EST38_g5445</name>
</gene>
<dbReference type="EMBL" id="SDEE01000150">
    <property type="protein sequence ID" value="RXW20413.1"/>
    <property type="molecule type" value="Genomic_DNA"/>
</dbReference>
<dbReference type="PANTHER" id="PTHR33840:SF2">
    <property type="entry name" value="TLE1 PHOSPHOLIPASE DOMAIN-CONTAINING PROTEIN"/>
    <property type="match status" value="1"/>
</dbReference>
<dbReference type="Pfam" id="PF09994">
    <property type="entry name" value="T6SS_Tle1-like_cat"/>
    <property type="match status" value="1"/>
</dbReference>
<dbReference type="InterPro" id="IPR018712">
    <property type="entry name" value="Tle1-like_cat"/>
</dbReference>
<keyword evidence="3" id="KW-1185">Reference proteome</keyword>
<evidence type="ECO:0000259" key="1">
    <source>
        <dbReference type="Pfam" id="PF09994"/>
    </source>
</evidence>
<dbReference type="OrthoDB" id="538223at2759"/>
<feature type="domain" description="T6SS Phospholipase effector Tle1-like catalytic" evidence="1">
    <location>
        <begin position="17"/>
        <end position="283"/>
    </location>
</feature>
<evidence type="ECO:0000313" key="3">
    <source>
        <dbReference type="Proteomes" id="UP000290288"/>
    </source>
</evidence>
<reference evidence="2 3" key="1">
    <citation type="submission" date="2019-01" db="EMBL/GenBank/DDBJ databases">
        <title>Draft genome sequence of Psathyrella aberdarensis IHI B618.</title>
        <authorList>
            <person name="Buettner E."/>
            <person name="Kellner H."/>
        </authorList>
    </citation>
    <scope>NUCLEOTIDE SEQUENCE [LARGE SCALE GENOMIC DNA]</scope>
    <source>
        <strain evidence="2 3">IHI B618</strain>
    </source>
</reference>
<dbReference type="AlphaFoldDB" id="A0A4Q2DKE0"/>